<dbReference type="EMBL" id="BAAANB010000002">
    <property type="protein sequence ID" value="GAA2022867.1"/>
    <property type="molecule type" value="Genomic_DNA"/>
</dbReference>
<reference evidence="3 4" key="1">
    <citation type="journal article" date="2019" name="Int. J. Syst. Evol. Microbiol.">
        <title>The Global Catalogue of Microorganisms (GCM) 10K type strain sequencing project: providing services to taxonomists for standard genome sequencing and annotation.</title>
        <authorList>
            <consortium name="The Broad Institute Genomics Platform"/>
            <consortium name="The Broad Institute Genome Sequencing Center for Infectious Disease"/>
            <person name="Wu L."/>
            <person name="Ma J."/>
        </authorList>
    </citation>
    <scope>NUCLEOTIDE SEQUENCE [LARGE SCALE GENOMIC DNA]</scope>
    <source>
        <strain evidence="3 4">JCM 14283</strain>
    </source>
</reference>
<feature type="transmembrane region" description="Helical" evidence="2">
    <location>
        <begin position="81"/>
        <end position="100"/>
    </location>
</feature>
<keyword evidence="4" id="KW-1185">Reference proteome</keyword>
<feature type="region of interest" description="Disordered" evidence="1">
    <location>
        <begin position="161"/>
        <end position="199"/>
    </location>
</feature>
<dbReference type="RefSeq" id="WP_343988537.1">
    <property type="nucleotide sequence ID" value="NZ_BAAANB010000002.1"/>
</dbReference>
<keyword evidence="2" id="KW-0812">Transmembrane</keyword>
<sequence>MVRSLVTGLCLAVFAAVIIGLSNVLGLDLEHVALLGAALGGVLALVPHRPAWGKPAGFLAGFLLAWLGFAMRAAWLPDSSGGRAVAAFLVVALMAVVAAVTGGRLPLWSGLVGAASIVGSYESVYTNAPSQFLSESPAAATTVLLAVGLGYLAVNLLAPQGAPARSGSRRRRPSEAPDESAATGRPSTTIEDLVTGAAS</sequence>
<evidence type="ECO:0008006" key="5">
    <source>
        <dbReference type="Google" id="ProtNLM"/>
    </source>
</evidence>
<feature type="transmembrane region" description="Helical" evidence="2">
    <location>
        <begin position="58"/>
        <end position="75"/>
    </location>
</feature>
<dbReference type="Proteomes" id="UP001501285">
    <property type="component" value="Unassembled WGS sequence"/>
</dbReference>
<name>A0ABN2TVM7_9MICO</name>
<organism evidence="3 4">
    <name type="scientific">Terrabacter terrae</name>
    <dbReference type="NCBI Taxonomy" id="318434"/>
    <lineage>
        <taxon>Bacteria</taxon>
        <taxon>Bacillati</taxon>
        <taxon>Actinomycetota</taxon>
        <taxon>Actinomycetes</taxon>
        <taxon>Micrococcales</taxon>
        <taxon>Intrasporangiaceae</taxon>
        <taxon>Terrabacter</taxon>
    </lineage>
</organism>
<evidence type="ECO:0000256" key="2">
    <source>
        <dbReference type="SAM" id="Phobius"/>
    </source>
</evidence>
<feature type="transmembrane region" description="Helical" evidence="2">
    <location>
        <begin position="138"/>
        <end position="158"/>
    </location>
</feature>
<evidence type="ECO:0000313" key="3">
    <source>
        <dbReference type="EMBL" id="GAA2022867.1"/>
    </source>
</evidence>
<keyword evidence="2" id="KW-0472">Membrane</keyword>
<comment type="caution">
    <text evidence="3">The sequence shown here is derived from an EMBL/GenBank/DDBJ whole genome shotgun (WGS) entry which is preliminary data.</text>
</comment>
<evidence type="ECO:0000256" key="1">
    <source>
        <dbReference type="SAM" id="MobiDB-lite"/>
    </source>
</evidence>
<accession>A0ABN2TVM7</accession>
<protein>
    <recommendedName>
        <fullName evidence="5">DUF4203 domain-containing protein</fullName>
    </recommendedName>
</protein>
<proteinExistence type="predicted"/>
<gene>
    <name evidence="3" type="ORF">GCM10009740_09940</name>
</gene>
<evidence type="ECO:0000313" key="4">
    <source>
        <dbReference type="Proteomes" id="UP001501285"/>
    </source>
</evidence>
<keyword evidence="2" id="KW-1133">Transmembrane helix</keyword>